<accession>A0A7J6SV66</accession>
<dbReference type="EMBL" id="JABANM010011971">
    <property type="protein sequence ID" value="KAF4736798.1"/>
    <property type="molecule type" value="Genomic_DNA"/>
</dbReference>
<evidence type="ECO:0000313" key="1">
    <source>
        <dbReference type="EMBL" id="KAF4736798.1"/>
    </source>
</evidence>
<sequence length="180" mass="19668">NAVLVVKDVLREAGEAVQKGDLASFVNEKILPSIIRYHNILAFHDGPMATDCLIGMLTMRIFAFAILTDPEGTSTNEFDEKFSLQFLQLLGDLTLGEIVMSGWASGLFEFLLLTLDKLGLGGADAVSGACSQDLQNRSSRADCIYERVLSAANDQEIYRRLGDVNAELYDALQDSSLSEL</sequence>
<dbReference type="AlphaFoldDB" id="A0A7J6SV66"/>
<organism evidence="1 4">
    <name type="scientific">Perkinsus olseni</name>
    <name type="common">Perkinsus atlanticus</name>
    <dbReference type="NCBI Taxonomy" id="32597"/>
    <lineage>
        <taxon>Eukaryota</taxon>
        <taxon>Sar</taxon>
        <taxon>Alveolata</taxon>
        <taxon>Perkinsozoa</taxon>
        <taxon>Perkinsea</taxon>
        <taxon>Perkinsida</taxon>
        <taxon>Perkinsidae</taxon>
        <taxon>Perkinsus</taxon>
    </lineage>
</organism>
<comment type="caution">
    <text evidence="1">The sequence shown here is derived from an EMBL/GenBank/DDBJ whole genome shotgun (WGS) entry which is preliminary data.</text>
</comment>
<evidence type="ECO:0000313" key="2">
    <source>
        <dbReference type="EMBL" id="KAF4745162.1"/>
    </source>
</evidence>
<keyword evidence="3" id="KW-1185">Reference proteome</keyword>
<dbReference type="Proteomes" id="UP000553632">
    <property type="component" value="Unassembled WGS sequence"/>
</dbReference>
<name>A0A7J6SV66_PEROL</name>
<proteinExistence type="predicted"/>
<evidence type="ECO:0000313" key="4">
    <source>
        <dbReference type="Proteomes" id="UP000574390"/>
    </source>
</evidence>
<dbReference type="Proteomes" id="UP000574390">
    <property type="component" value="Unassembled WGS sequence"/>
</dbReference>
<protein>
    <submittedName>
        <fullName evidence="1">Uncharacterized protein</fullName>
    </submittedName>
</protein>
<gene>
    <name evidence="1" type="ORF">FOZ62_008836</name>
    <name evidence="2" type="ORF">FOZ63_011016</name>
</gene>
<evidence type="ECO:0000313" key="3">
    <source>
        <dbReference type="Proteomes" id="UP000553632"/>
    </source>
</evidence>
<dbReference type="EMBL" id="JABANO010010444">
    <property type="protein sequence ID" value="KAF4745162.1"/>
    <property type="molecule type" value="Genomic_DNA"/>
</dbReference>
<reference evidence="3 4" key="1">
    <citation type="submission" date="2020-04" db="EMBL/GenBank/DDBJ databases">
        <title>Perkinsus olseni comparative genomics.</title>
        <authorList>
            <person name="Bogema D.R."/>
        </authorList>
    </citation>
    <scope>NUCLEOTIDE SEQUENCE [LARGE SCALE GENOMIC DNA]</scope>
    <source>
        <strain evidence="1">ATCC PRA-205</strain>
        <strain evidence="2 3">ATCC PRA-207</strain>
    </source>
</reference>
<feature type="non-terminal residue" evidence="1">
    <location>
        <position position="1"/>
    </location>
</feature>